<dbReference type="InterPro" id="IPR002994">
    <property type="entry name" value="Surf1/Shy1"/>
</dbReference>
<keyword evidence="4 5" id="KW-0472">Membrane</keyword>
<evidence type="ECO:0000256" key="4">
    <source>
        <dbReference type="ARBA" id="ARBA00023136"/>
    </source>
</evidence>
<dbReference type="AlphaFoldDB" id="A0A9P0QKP4"/>
<dbReference type="GO" id="GO:0033617">
    <property type="term" value="P:mitochondrial respiratory chain complex IV assembly"/>
    <property type="evidence" value="ECO:0007669"/>
    <property type="project" value="TreeGrafter"/>
</dbReference>
<evidence type="ECO:0000256" key="1">
    <source>
        <dbReference type="ARBA" id="ARBA00004370"/>
    </source>
</evidence>
<keyword evidence="5" id="KW-0496">Mitochondrion</keyword>
<dbReference type="EMBL" id="CAKXYY010000002">
    <property type="protein sequence ID" value="CAH2350916.1"/>
    <property type="molecule type" value="Genomic_DNA"/>
</dbReference>
<comment type="subcellular location">
    <subcellularLocation>
        <location evidence="1">Membrane</location>
    </subcellularLocation>
    <subcellularLocation>
        <location evidence="5">Mitochondrion inner membrane</location>
        <topology evidence="5">Multi-pass membrane protein</topology>
    </subcellularLocation>
</comment>
<comment type="similarity">
    <text evidence="5">Belongs to the SURF1 family.</text>
</comment>
<dbReference type="OrthoDB" id="10040024at2759"/>
<sequence length="381" mass="42868">MSFIISLGIGALRNSRGNLFKTSKVALQAFKPQRQTIRSVKTSTVDWKPIKSGTTDLAKKEHQVKHAKVRYFFLSLMIAMPVVSFILGCWQVQRLDWKSKLIARTENSLTLPPLEELPADLDPNVIPEYEYRKIKIRGHFDYEQEMFLGPRKRPDGELGYLVVCPFVRSNGGKPILVERGWISKEKIVPSTRSSGYLSHLALPKGEIEIVAMFRVMPPRSYLQYSHDEGSRLFFIPDVAAMAAQSGALPIYCQAVYDMSDHPEYRRNNEKLNASEKGGQGGSGWFFSKGKSTSTPAENMSSLHDDTDSTLEYLQSEFVNEGVPIGTVPKVGFKNNHLQYLVTWFALSFFSAGLLIYSLAKGRSSSADKVIAAKRTHMKKME</sequence>
<reference evidence="6" key="1">
    <citation type="submission" date="2022-03" db="EMBL/GenBank/DDBJ databases">
        <authorList>
            <person name="Legras J.-L."/>
            <person name="Devillers H."/>
            <person name="Grondin C."/>
        </authorList>
    </citation>
    <scope>NUCLEOTIDE SEQUENCE</scope>
    <source>
        <strain evidence="6">CLIB 1423</strain>
    </source>
</reference>
<accession>A0A9P0QKP4</accession>
<keyword evidence="3 5" id="KW-1133">Transmembrane helix</keyword>
<dbReference type="CDD" id="cd06662">
    <property type="entry name" value="SURF1"/>
    <property type="match status" value="1"/>
</dbReference>
<keyword evidence="5" id="KW-0999">Mitochondrion inner membrane</keyword>
<organism evidence="6 7">
    <name type="scientific">[Candida] railenensis</name>
    <dbReference type="NCBI Taxonomy" id="45579"/>
    <lineage>
        <taxon>Eukaryota</taxon>
        <taxon>Fungi</taxon>
        <taxon>Dikarya</taxon>
        <taxon>Ascomycota</taxon>
        <taxon>Saccharomycotina</taxon>
        <taxon>Pichiomycetes</taxon>
        <taxon>Debaryomycetaceae</taxon>
        <taxon>Kurtzmaniella</taxon>
    </lineage>
</organism>
<comment type="function">
    <text evidence="5">Probably involved in the biogenesis of the COX complex.</text>
</comment>
<evidence type="ECO:0000256" key="5">
    <source>
        <dbReference type="RuleBase" id="RU363076"/>
    </source>
</evidence>
<dbReference type="PROSITE" id="PS50895">
    <property type="entry name" value="SURF1"/>
    <property type="match status" value="1"/>
</dbReference>
<dbReference type="Proteomes" id="UP000837801">
    <property type="component" value="Unassembled WGS sequence"/>
</dbReference>
<evidence type="ECO:0000256" key="2">
    <source>
        <dbReference type="ARBA" id="ARBA00022692"/>
    </source>
</evidence>
<dbReference type="PANTHER" id="PTHR23427">
    <property type="entry name" value="SURFEIT LOCUS PROTEIN"/>
    <property type="match status" value="1"/>
</dbReference>
<comment type="caution">
    <text evidence="6">The sequence shown here is derived from an EMBL/GenBank/DDBJ whole genome shotgun (WGS) entry which is preliminary data.</text>
</comment>
<dbReference type="PANTHER" id="PTHR23427:SF2">
    <property type="entry name" value="SURFEIT LOCUS PROTEIN 1"/>
    <property type="match status" value="1"/>
</dbReference>
<dbReference type="InterPro" id="IPR045214">
    <property type="entry name" value="Surf1/Surf4"/>
</dbReference>
<gene>
    <name evidence="6" type="ORF">CLIB1423_02S08042</name>
</gene>
<evidence type="ECO:0000313" key="7">
    <source>
        <dbReference type="Proteomes" id="UP000837801"/>
    </source>
</evidence>
<feature type="transmembrane region" description="Helical" evidence="5">
    <location>
        <begin position="71"/>
        <end position="90"/>
    </location>
</feature>
<dbReference type="GO" id="GO:0005743">
    <property type="term" value="C:mitochondrial inner membrane"/>
    <property type="evidence" value="ECO:0007669"/>
    <property type="project" value="UniProtKB-SubCell"/>
</dbReference>
<evidence type="ECO:0000256" key="3">
    <source>
        <dbReference type="ARBA" id="ARBA00022989"/>
    </source>
</evidence>
<name>A0A9P0QKP4_9ASCO</name>
<dbReference type="Pfam" id="PF02104">
    <property type="entry name" value="SURF1"/>
    <property type="match status" value="1"/>
</dbReference>
<feature type="transmembrane region" description="Helical" evidence="5">
    <location>
        <begin position="339"/>
        <end position="359"/>
    </location>
</feature>
<protein>
    <recommendedName>
        <fullName evidence="5">SURF1-like protein</fullName>
    </recommendedName>
</protein>
<keyword evidence="2 5" id="KW-0812">Transmembrane</keyword>
<keyword evidence="7" id="KW-1185">Reference proteome</keyword>
<evidence type="ECO:0000313" key="6">
    <source>
        <dbReference type="EMBL" id="CAH2350916.1"/>
    </source>
</evidence>
<proteinExistence type="inferred from homology"/>